<accession>A0A4Y7RMN4</accession>
<protein>
    <recommendedName>
        <fullName evidence="3">DUF1788 domain-containing protein</fullName>
    </recommendedName>
</protein>
<evidence type="ECO:0008006" key="3">
    <source>
        <dbReference type="Google" id="ProtNLM"/>
    </source>
</evidence>
<evidence type="ECO:0000313" key="1">
    <source>
        <dbReference type="EMBL" id="TEB10235.1"/>
    </source>
</evidence>
<organism evidence="1 2">
    <name type="scientific">Pelotomaculum propionicicum</name>
    <dbReference type="NCBI Taxonomy" id="258475"/>
    <lineage>
        <taxon>Bacteria</taxon>
        <taxon>Bacillati</taxon>
        <taxon>Bacillota</taxon>
        <taxon>Clostridia</taxon>
        <taxon>Eubacteriales</taxon>
        <taxon>Desulfotomaculaceae</taxon>
        <taxon>Pelotomaculum</taxon>
    </lineage>
</organism>
<dbReference type="Pfam" id="PF08747">
    <property type="entry name" value="BrxB"/>
    <property type="match status" value="1"/>
</dbReference>
<evidence type="ECO:0000313" key="2">
    <source>
        <dbReference type="Proteomes" id="UP000297597"/>
    </source>
</evidence>
<dbReference type="EMBL" id="QFFZ01000030">
    <property type="protein sequence ID" value="TEB10235.1"/>
    <property type="molecule type" value="Genomic_DNA"/>
</dbReference>
<proteinExistence type="predicted"/>
<dbReference type="AlphaFoldDB" id="A0A4Y7RMN4"/>
<dbReference type="Proteomes" id="UP000297597">
    <property type="component" value="Unassembled WGS sequence"/>
</dbReference>
<dbReference type="InterPro" id="IPR014858">
    <property type="entry name" value="BrxB"/>
</dbReference>
<keyword evidence="2" id="KW-1185">Reference proteome</keyword>
<name>A0A4Y7RMN4_9FIRM</name>
<comment type="caution">
    <text evidence="1">The sequence shown here is derived from an EMBL/GenBank/DDBJ whole genome shotgun (WGS) entry which is preliminary data.</text>
</comment>
<dbReference type="OrthoDB" id="1093513at2"/>
<dbReference type="RefSeq" id="WP_134214350.1">
    <property type="nucleotide sequence ID" value="NZ_QFFZ01000030.1"/>
</dbReference>
<reference evidence="1 2" key="1">
    <citation type="journal article" date="2018" name="Environ. Microbiol.">
        <title>Novel energy conservation strategies and behaviour of Pelotomaculum schinkii driving syntrophic propionate catabolism.</title>
        <authorList>
            <person name="Hidalgo-Ahumada C.A.P."/>
            <person name="Nobu M.K."/>
            <person name="Narihiro T."/>
            <person name="Tamaki H."/>
            <person name="Liu W.T."/>
            <person name="Kamagata Y."/>
            <person name="Stams A.J.M."/>
            <person name="Imachi H."/>
            <person name="Sousa D.Z."/>
        </authorList>
    </citation>
    <scope>NUCLEOTIDE SEQUENCE [LARGE SCALE GENOMIC DNA]</scope>
    <source>
        <strain evidence="1 2">MGP</strain>
    </source>
</reference>
<sequence length="193" mass="22678">MMTLNKRLDLIEPKILDKSFRTGRGTANEINFWIFDYDPADEMAVRAHVSYLEQRINNQYDDVRIVQFDLYKLILNVLREKNYLDKVMQMEQAKTSHAIINPIKKTLRLTLDGDLIIGKITESIVPERDIIFLTGVGKAWPIIRSHTVLNNLHSKIDRNPLVMFFPGDYTNELRLFGEITDDNYYRAFKLIER</sequence>
<gene>
    <name evidence="1" type="ORF">Pmgp_02535</name>
</gene>